<reference evidence="2 3" key="1">
    <citation type="submission" date="2019-06" db="EMBL/GenBank/DDBJ databases">
        <title>Genome Sequence of the Brown Rot Fungal Pathogen Monilinia laxa.</title>
        <authorList>
            <person name="De Miccolis Angelini R.M."/>
            <person name="Landi L."/>
            <person name="Abate D."/>
            <person name="Pollastro S."/>
            <person name="Romanazzi G."/>
            <person name="Faretra F."/>
        </authorList>
    </citation>
    <scope>NUCLEOTIDE SEQUENCE [LARGE SCALE GENOMIC DNA]</scope>
    <source>
        <strain evidence="2 3">Mlax316</strain>
    </source>
</reference>
<feature type="compositionally biased region" description="Basic and acidic residues" evidence="1">
    <location>
        <begin position="132"/>
        <end position="148"/>
    </location>
</feature>
<dbReference type="OrthoDB" id="5426982at2759"/>
<gene>
    <name evidence="2" type="ORF">EYC80_001049</name>
</gene>
<comment type="caution">
    <text evidence="2">The sequence shown here is derived from an EMBL/GenBank/DDBJ whole genome shotgun (WGS) entry which is preliminary data.</text>
</comment>
<accession>A0A5N6K8V4</accession>
<organism evidence="2 3">
    <name type="scientific">Monilinia laxa</name>
    <name type="common">Brown rot fungus</name>
    <name type="synonym">Sclerotinia laxa</name>
    <dbReference type="NCBI Taxonomy" id="61186"/>
    <lineage>
        <taxon>Eukaryota</taxon>
        <taxon>Fungi</taxon>
        <taxon>Dikarya</taxon>
        <taxon>Ascomycota</taxon>
        <taxon>Pezizomycotina</taxon>
        <taxon>Leotiomycetes</taxon>
        <taxon>Helotiales</taxon>
        <taxon>Sclerotiniaceae</taxon>
        <taxon>Monilinia</taxon>
    </lineage>
</organism>
<dbReference type="PANTHER" id="PTHR35392:SF1">
    <property type="entry name" value="ZN(II)2CYS6 TRANSCRIPTION FACTOR (EUROFUNG)"/>
    <property type="match status" value="1"/>
</dbReference>
<sequence>MPGVDGMAAPGRLSTYYGDMSNDFYHSSFDDYQNDIGQSLDFSHVPSSDFYLGPEMFLIPQMLDEQPYPSQNTFTGMAPVYEQLQFQSLRAGPGSNGTISQTQLSPRSLDGNCRQISSESPYPSEDPQNRYAVEERHSEHGNDENIEHCRKKRRPSEDKKMQTASMPQATVFKLDLRIASNSQAESQPVASQESLSSVFEVNMNQQPKRKARSAFTPQGKKKVEAVRSVGACIQCKFRKRTCGTSEPCILCIRRAGNVQSAVTLCTRESPFLELSITEFYSNNYHNRVTNFGIKFSGVEGQHKTIKVDGKGPNSSPFDLRVIKVQSSSLSEDIQKEVCQIIRPKSNPPFQQNNSPYEPGIITILDSECFSSIEFEKWVMKYINDNKLDNICSIPFSFGAAYAVEKLPHADLVENMTKLISLNYMLCNGLKIIPLAGQEAVATEYSVLRAQLDTKLFNLLHNAEKLVCQELQRLVFKTSGQLPRDALVPVSLVMWLLTRLHSLKTSYVVHLIEESGFPSSETATSSASYHKHILNLLISVLTALFRSSFPLLMNFEDKCNRDLLGGNEDLIRMSKKLRRDLIAFKRRGYLKAWKWNKGFLKDQVDRMRDILTK</sequence>
<proteinExistence type="predicted"/>
<keyword evidence="3" id="KW-1185">Reference proteome</keyword>
<feature type="region of interest" description="Disordered" evidence="1">
    <location>
        <begin position="91"/>
        <end position="168"/>
    </location>
</feature>
<name>A0A5N6K8V4_MONLA</name>
<dbReference type="Proteomes" id="UP000326757">
    <property type="component" value="Unassembled WGS sequence"/>
</dbReference>
<dbReference type="InterPro" id="IPR052973">
    <property type="entry name" value="Fungal_sec-metab_reg_TF"/>
</dbReference>
<feature type="compositionally biased region" description="Polar residues" evidence="1">
    <location>
        <begin position="96"/>
        <end position="106"/>
    </location>
</feature>
<dbReference type="PANTHER" id="PTHR35392">
    <property type="entry name" value="ZN(II)2CYS6 TRANSCRIPTION FACTOR (EUROFUNG)-RELATED-RELATED"/>
    <property type="match status" value="1"/>
</dbReference>
<dbReference type="EMBL" id="VIGI01000006">
    <property type="protein sequence ID" value="KAB8298891.1"/>
    <property type="molecule type" value="Genomic_DNA"/>
</dbReference>
<evidence type="ECO:0000256" key="1">
    <source>
        <dbReference type="SAM" id="MobiDB-lite"/>
    </source>
</evidence>
<evidence type="ECO:0000313" key="2">
    <source>
        <dbReference type="EMBL" id="KAB8298891.1"/>
    </source>
</evidence>
<protein>
    <submittedName>
        <fullName evidence="2">Uncharacterized protein</fullName>
    </submittedName>
</protein>
<dbReference type="AlphaFoldDB" id="A0A5N6K8V4"/>
<evidence type="ECO:0000313" key="3">
    <source>
        <dbReference type="Proteomes" id="UP000326757"/>
    </source>
</evidence>